<name>U2ZZM4_9SPHN</name>
<feature type="domain" description="N-acetyltransferase" evidence="1">
    <location>
        <begin position="1"/>
        <end position="143"/>
    </location>
</feature>
<dbReference type="SUPFAM" id="SSF55729">
    <property type="entry name" value="Acyl-CoA N-acyltransferases (Nat)"/>
    <property type="match status" value="1"/>
</dbReference>
<dbReference type="CDD" id="cd04301">
    <property type="entry name" value="NAT_SF"/>
    <property type="match status" value="1"/>
</dbReference>
<comment type="caution">
    <text evidence="2">The sequence shown here is derived from an EMBL/GenBank/DDBJ whole genome shotgun (WGS) entry which is preliminary data.</text>
</comment>
<organism evidence="2 3">
    <name type="scientific">Caenibius tardaugens NBRC 16725</name>
    <dbReference type="NCBI Taxonomy" id="1219035"/>
    <lineage>
        <taxon>Bacteria</taxon>
        <taxon>Pseudomonadati</taxon>
        <taxon>Pseudomonadota</taxon>
        <taxon>Alphaproteobacteria</taxon>
        <taxon>Sphingomonadales</taxon>
        <taxon>Erythrobacteraceae</taxon>
        <taxon>Caenibius</taxon>
    </lineage>
</organism>
<gene>
    <name evidence="2" type="ORF">NT2_12_00830</name>
</gene>
<dbReference type="eggNOG" id="COG0454">
    <property type="taxonomic scope" value="Bacteria"/>
</dbReference>
<keyword evidence="3" id="KW-1185">Reference proteome</keyword>
<dbReference type="InterPro" id="IPR016181">
    <property type="entry name" value="Acyl_CoA_acyltransferase"/>
</dbReference>
<dbReference type="GO" id="GO:0016747">
    <property type="term" value="F:acyltransferase activity, transferring groups other than amino-acyl groups"/>
    <property type="evidence" value="ECO:0007669"/>
    <property type="project" value="InterPro"/>
</dbReference>
<protein>
    <submittedName>
        <fullName evidence="2">Putative acetyltransferase</fullName>
    </submittedName>
</protein>
<keyword evidence="2" id="KW-0808">Transferase</keyword>
<dbReference type="AlphaFoldDB" id="U2ZZM4"/>
<dbReference type="EMBL" id="BASZ01000012">
    <property type="protein sequence ID" value="GAD50819.1"/>
    <property type="molecule type" value="Genomic_DNA"/>
</dbReference>
<evidence type="ECO:0000313" key="2">
    <source>
        <dbReference type="EMBL" id="GAD50819.1"/>
    </source>
</evidence>
<dbReference type="InterPro" id="IPR053144">
    <property type="entry name" value="Acetyltransferase_Butenolide"/>
</dbReference>
<dbReference type="KEGG" id="ntd:EGO55_10790"/>
<accession>U2ZZM4</accession>
<proteinExistence type="predicted"/>
<dbReference type="Gene3D" id="3.40.630.30">
    <property type="match status" value="1"/>
</dbReference>
<evidence type="ECO:0000259" key="1">
    <source>
        <dbReference type="PROSITE" id="PS51186"/>
    </source>
</evidence>
<dbReference type="OrthoDB" id="9797456at2"/>
<sequence>MSALPQGYELVDDQALIDPVAAHAFLTRSYWAEGIALAKVEQAIRNSLCVAVRHDGQQVGMARVVTDYVAIAYLNDVHVLEAHRGKGLSRAMVAHLQAHPDLQGVRRWMLLTADAQGLYTQLGWSPAAQPEWVMERLFVDAYR</sequence>
<reference evidence="2 3" key="1">
    <citation type="submission" date="2013-09" db="EMBL/GenBank/DDBJ databases">
        <title>Whole genome shotgun sequence of Novosphingobium tardaugens NBRC 16725.</title>
        <authorList>
            <person name="Isaki S."/>
            <person name="Hosoyama A."/>
            <person name="Tsuchikane K."/>
            <person name="Katsumata H."/>
            <person name="Ando Y."/>
            <person name="Yamazaki S."/>
            <person name="Fujita N."/>
        </authorList>
    </citation>
    <scope>NUCLEOTIDE SEQUENCE [LARGE SCALE GENOMIC DNA]</scope>
    <source>
        <strain evidence="2 3">NBRC 16725</strain>
    </source>
</reference>
<dbReference type="PANTHER" id="PTHR43233">
    <property type="entry name" value="FAMILY N-ACETYLTRANSFERASE, PUTATIVE (AFU_ORTHOLOGUE AFUA_6G03350)-RELATED"/>
    <property type="match status" value="1"/>
</dbReference>
<dbReference type="PANTHER" id="PTHR43233:SF1">
    <property type="entry name" value="FAMILY N-ACETYLTRANSFERASE, PUTATIVE (AFU_ORTHOLOGUE AFUA_6G03350)-RELATED"/>
    <property type="match status" value="1"/>
</dbReference>
<dbReference type="PROSITE" id="PS51186">
    <property type="entry name" value="GNAT"/>
    <property type="match status" value="1"/>
</dbReference>
<dbReference type="RefSeq" id="WP_021691637.1">
    <property type="nucleotide sequence ID" value="NZ_BASZ01000012.1"/>
</dbReference>
<dbReference type="Pfam" id="PF00583">
    <property type="entry name" value="Acetyltransf_1"/>
    <property type="match status" value="1"/>
</dbReference>
<dbReference type="Proteomes" id="UP000016568">
    <property type="component" value="Unassembled WGS sequence"/>
</dbReference>
<dbReference type="InterPro" id="IPR000182">
    <property type="entry name" value="GNAT_dom"/>
</dbReference>
<evidence type="ECO:0000313" key="3">
    <source>
        <dbReference type="Proteomes" id="UP000016568"/>
    </source>
</evidence>